<gene>
    <name evidence="1" type="ORF">P5673_029254</name>
</gene>
<name>A0AAD9UUG4_ACRCE</name>
<dbReference type="AlphaFoldDB" id="A0AAD9UUG4"/>
<accession>A0AAD9UUG4</accession>
<dbReference type="Proteomes" id="UP001249851">
    <property type="component" value="Unassembled WGS sequence"/>
</dbReference>
<organism evidence="1 2">
    <name type="scientific">Acropora cervicornis</name>
    <name type="common">Staghorn coral</name>
    <dbReference type="NCBI Taxonomy" id="6130"/>
    <lineage>
        <taxon>Eukaryota</taxon>
        <taxon>Metazoa</taxon>
        <taxon>Cnidaria</taxon>
        <taxon>Anthozoa</taxon>
        <taxon>Hexacorallia</taxon>
        <taxon>Scleractinia</taxon>
        <taxon>Astrocoeniina</taxon>
        <taxon>Acroporidae</taxon>
        <taxon>Acropora</taxon>
    </lineage>
</organism>
<sequence length="138" mass="15925">MQRGYKFVQNVYDILQLAWITYLYGPKCWRELDALGRELGLDVLKPRPVKGSRWLPHVSGALQVFIKRQKGGNMTCDPPQYATVLTHMEHLVTTSTKSDVKERAKFITKAMKTVSFGCFGHFLADWFDVLRKLSVQFQ</sequence>
<dbReference type="EMBL" id="JARQWQ010000115">
    <property type="protein sequence ID" value="KAK2550070.1"/>
    <property type="molecule type" value="Genomic_DNA"/>
</dbReference>
<evidence type="ECO:0000313" key="2">
    <source>
        <dbReference type="Proteomes" id="UP001249851"/>
    </source>
</evidence>
<proteinExistence type="predicted"/>
<protein>
    <submittedName>
        <fullName evidence="1">Uncharacterized protein</fullName>
    </submittedName>
</protein>
<comment type="caution">
    <text evidence="1">The sequence shown here is derived from an EMBL/GenBank/DDBJ whole genome shotgun (WGS) entry which is preliminary data.</text>
</comment>
<evidence type="ECO:0000313" key="1">
    <source>
        <dbReference type="EMBL" id="KAK2550070.1"/>
    </source>
</evidence>
<reference evidence="1" key="2">
    <citation type="journal article" date="2023" name="Science">
        <title>Genomic signatures of disease resistance in endangered staghorn corals.</title>
        <authorList>
            <person name="Vollmer S.V."/>
            <person name="Selwyn J.D."/>
            <person name="Despard B.A."/>
            <person name="Roesel C.L."/>
        </authorList>
    </citation>
    <scope>NUCLEOTIDE SEQUENCE</scope>
    <source>
        <strain evidence="1">K2</strain>
    </source>
</reference>
<reference evidence="1" key="1">
    <citation type="journal article" date="2023" name="G3 (Bethesda)">
        <title>Whole genome assembly and annotation of the endangered Caribbean coral Acropora cervicornis.</title>
        <authorList>
            <person name="Selwyn J.D."/>
            <person name="Vollmer S.V."/>
        </authorList>
    </citation>
    <scope>NUCLEOTIDE SEQUENCE</scope>
    <source>
        <strain evidence="1">K2</strain>
    </source>
</reference>
<keyword evidence="2" id="KW-1185">Reference proteome</keyword>